<dbReference type="AlphaFoldDB" id="A0A9W4SBZ5"/>
<sequence length="123" mass="14628">MVKKITKFNTIAHFKGNYTDKNKEEAKERRRLSLEEESDDFLFFMKFTSQKRKQLNQVRLRVEPDSVECLNLISYPIFNQKVKISLADLETTNYQYFYTCSLHSNGCLKPEKFAEIRQVFKGI</sequence>
<evidence type="ECO:0000313" key="1">
    <source>
        <dbReference type="EMBL" id="CAI2162896.1"/>
    </source>
</evidence>
<proteinExistence type="predicted"/>
<reference evidence="1" key="1">
    <citation type="submission" date="2022-08" db="EMBL/GenBank/DDBJ databases">
        <authorList>
            <person name="Kallberg Y."/>
            <person name="Tangrot J."/>
            <person name="Rosling A."/>
        </authorList>
    </citation>
    <scope>NUCLEOTIDE SEQUENCE</scope>
    <source>
        <strain evidence="1">Wild A</strain>
    </source>
</reference>
<gene>
    <name evidence="1" type="ORF">FWILDA_LOCUS792</name>
</gene>
<accession>A0A9W4SBZ5</accession>
<dbReference type="OrthoDB" id="2489123at2759"/>
<protein>
    <submittedName>
        <fullName evidence="1">16635_t:CDS:1</fullName>
    </submittedName>
</protein>
<name>A0A9W4SBZ5_9GLOM</name>
<keyword evidence="2" id="KW-1185">Reference proteome</keyword>
<organism evidence="1 2">
    <name type="scientific">Funneliformis geosporum</name>
    <dbReference type="NCBI Taxonomy" id="1117311"/>
    <lineage>
        <taxon>Eukaryota</taxon>
        <taxon>Fungi</taxon>
        <taxon>Fungi incertae sedis</taxon>
        <taxon>Mucoromycota</taxon>
        <taxon>Glomeromycotina</taxon>
        <taxon>Glomeromycetes</taxon>
        <taxon>Glomerales</taxon>
        <taxon>Glomeraceae</taxon>
        <taxon>Funneliformis</taxon>
    </lineage>
</organism>
<dbReference type="Proteomes" id="UP001153678">
    <property type="component" value="Unassembled WGS sequence"/>
</dbReference>
<dbReference type="EMBL" id="CAMKVN010000059">
    <property type="protein sequence ID" value="CAI2162896.1"/>
    <property type="molecule type" value="Genomic_DNA"/>
</dbReference>
<evidence type="ECO:0000313" key="2">
    <source>
        <dbReference type="Proteomes" id="UP001153678"/>
    </source>
</evidence>
<comment type="caution">
    <text evidence="1">The sequence shown here is derived from an EMBL/GenBank/DDBJ whole genome shotgun (WGS) entry which is preliminary data.</text>
</comment>